<gene>
    <name evidence="3" type="ORF">GL4_0190</name>
</gene>
<keyword evidence="2" id="KW-0812">Transmembrane</keyword>
<dbReference type="OrthoDB" id="8455126at2"/>
<reference evidence="3 4" key="1">
    <citation type="submission" date="2014-09" db="EMBL/GenBank/DDBJ databases">
        <title>Genome sequencing of Methyloceanibacter caenitepidi Gela4.</title>
        <authorList>
            <person name="Takeuchi M."/>
            <person name="Susumu S."/>
            <person name="Kamagata Y."/>
            <person name="Oshima K."/>
            <person name="Hattori M."/>
            <person name="Iwasaki W."/>
        </authorList>
    </citation>
    <scope>NUCLEOTIDE SEQUENCE [LARGE SCALE GENOMIC DNA]</scope>
    <source>
        <strain evidence="3 4">Gela4</strain>
    </source>
</reference>
<evidence type="ECO:0000313" key="4">
    <source>
        <dbReference type="Proteomes" id="UP000031643"/>
    </source>
</evidence>
<feature type="compositionally biased region" description="Low complexity" evidence="1">
    <location>
        <begin position="159"/>
        <end position="177"/>
    </location>
</feature>
<protein>
    <recommendedName>
        <fullName evidence="5">SH3b domain-containing protein</fullName>
    </recommendedName>
</protein>
<evidence type="ECO:0000313" key="3">
    <source>
        <dbReference type="EMBL" id="BAQ15660.1"/>
    </source>
</evidence>
<name>A0A0A8JYH8_9HYPH</name>
<dbReference type="HOGENOM" id="CLU_1341966_0_0_5"/>
<dbReference type="EMBL" id="AP014648">
    <property type="protein sequence ID" value="BAQ15660.1"/>
    <property type="molecule type" value="Genomic_DNA"/>
</dbReference>
<proteinExistence type="predicted"/>
<evidence type="ECO:0000256" key="1">
    <source>
        <dbReference type="SAM" id="MobiDB-lite"/>
    </source>
</evidence>
<keyword evidence="2" id="KW-1133">Transmembrane helix</keyword>
<feature type="region of interest" description="Disordered" evidence="1">
    <location>
        <begin position="44"/>
        <end position="71"/>
    </location>
</feature>
<keyword evidence="4" id="KW-1185">Reference proteome</keyword>
<dbReference type="Proteomes" id="UP000031643">
    <property type="component" value="Chromosome"/>
</dbReference>
<dbReference type="RefSeq" id="WP_045363538.1">
    <property type="nucleotide sequence ID" value="NZ_AP014648.1"/>
</dbReference>
<organism evidence="3 4">
    <name type="scientific">Methyloceanibacter caenitepidi</name>
    <dbReference type="NCBI Taxonomy" id="1384459"/>
    <lineage>
        <taxon>Bacteria</taxon>
        <taxon>Pseudomonadati</taxon>
        <taxon>Pseudomonadota</taxon>
        <taxon>Alphaproteobacteria</taxon>
        <taxon>Hyphomicrobiales</taxon>
        <taxon>Hyphomicrobiaceae</taxon>
        <taxon>Methyloceanibacter</taxon>
    </lineage>
</organism>
<feature type="transmembrane region" description="Helical" evidence="2">
    <location>
        <begin position="6"/>
        <end position="25"/>
    </location>
</feature>
<feature type="region of interest" description="Disordered" evidence="1">
    <location>
        <begin position="134"/>
        <end position="204"/>
    </location>
</feature>
<dbReference type="KEGG" id="mcg:GL4_0190"/>
<feature type="compositionally biased region" description="Low complexity" evidence="1">
    <location>
        <begin position="44"/>
        <end position="55"/>
    </location>
</feature>
<feature type="compositionally biased region" description="Gly residues" evidence="1">
    <location>
        <begin position="187"/>
        <end position="204"/>
    </location>
</feature>
<accession>A0A0A8JYH8</accession>
<evidence type="ECO:0000256" key="2">
    <source>
        <dbReference type="SAM" id="Phobius"/>
    </source>
</evidence>
<keyword evidence="2" id="KW-0472">Membrane</keyword>
<sequence>MAEHKLLGILLAIGLCLVAGVFFLIDTEDTTTKDTLGMTVDVAPPADDSGSAAADNRPTMGTPLPPDSPLAGKVLVSKQPVQVLSSPSPSATPLYSLPMGRPFRAVAKQGRYLRIQDVNSGAGGWIEQAALAPAPAQKRAAEPSRAAPSDSGASPSRRTTTSSPPKQTTTTTSTAAAPKKEQPQRRSGGGLFGGNGPLKGLFGN</sequence>
<evidence type="ECO:0008006" key="5">
    <source>
        <dbReference type="Google" id="ProtNLM"/>
    </source>
</evidence>
<dbReference type="AlphaFoldDB" id="A0A0A8JYH8"/>